<proteinExistence type="predicted"/>
<dbReference type="AlphaFoldDB" id="A0A9X9T8L0"/>
<evidence type="ECO:0008006" key="3">
    <source>
        <dbReference type="Google" id="ProtNLM"/>
    </source>
</evidence>
<sequence>MSEPKLCNAIKSKKQVNILYDGQIRKINPHLIGINEKGNKALRAFQVGGYSKSGNLPAWKLYLLNEIRNVQVLDTTFSTHPQYNPNDNAMIKFVCRI</sequence>
<dbReference type="RefSeq" id="WP_268186805.1">
    <property type="nucleotide sequence ID" value="NZ_CP113361.1"/>
</dbReference>
<accession>A0A9X9T8L0</accession>
<dbReference type="Proteomes" id="UP001163096">
    <property type="component" value="Chromosome"/>
</dbReference>
<evidence type="ECO:0000313" key="2">
    <source>
        <dbReference type="Proteomes" id="UP001163096"/>
    </source>
</evidence>
<dbReference type="GeneID" id="76833716"/>
<reference evidence="1" key="1">
    <citation type="submission" date="2022-11" db="EMBL/GenBank/DDBJ databases">
        <title>Complete genome sequence of Methanogenium organophilum DSM 3596.</title>
        <authorList>
            <person name="Chen S.-C."/>
            <person name="Lai S.-J."/>
            <person name="You Y.-T."/>
        </authorList>
    </citation>
    <scope>NUCLEOTIDE SEQUENCE</scope>
    <source>
        <strain evidence="1">DSM 3596</strain>
    </source>
</reference>
<dbReference type="KEGG" id="mou:OU421_01400"/>
<evidence type="ECO:0000313" key="1">
    <source>
        <dbReference type="EMBL" id="WAI01556.1"/>
    </source>
</evidence>
<protein>
    <recommendedName>
        <fullName evidence="3">WYL domain-containing protein</fullName>
    </recommendedName>
</protein>
<gene>
    <name evidence="1" type="ORF">OU421_01400</name>
</gene>
<organism evidence="1 2">
    <name type="scientific">Methanogenium organophilum</name>
    <dbReference type="NCBI Taxonomy" id="2199"/>
    <lineage>
        <taxon>Archaea</taxon>
        <taxon>Methanobacteriati</taxon>
        <taxon>Methanobacteriota</taxon>
        <taxon>Stenosarchaea group</taxon>
        <taxon>Methanomicrobia</taxon>
        <taxon>Methanomicrobiales</taxon>
        <taxon>Methanomicrobiaceae</taxon>
        <taxon>Methanogenium</taxon>
    </lineage>
</organism>
<keyword evidence="2" id="KW-1185">Reference proteome</keyword>
<name>A0A9X9T8L0_METOG</name>
<dbReference type="EMBL" id="CP113361">
    <property type="protein sequence ID" value="WAI01556.1"/>
    <property type="molecule type" value="Genomic_DNA"/>
</dbReference>